<protein>
    <submittedName>
        <fullName evidence="1">Uncharacterized protein</fullName>
    </submittedName>
</protein>
<sequence length="95" mass="11166">MNRAERRRLKKQQAARGIEKQIKNDILQQVDNDRVEALLSCFVLALHEEFGFGKERCLRALYRIDSYMEPYVSSQESVKQLKDKVRDEVGILIHC</sequence>
<dbReference type="Proteomes" id="UP000886804">
    <property type="component" value="Unassembled WGS sequence"/>
</dbReference>
<dbReference type="EMBL" id="DWYS01000021">
    <property type="protein sequence ID" value="HJB06576.1"/>
    <property type="molecule type" value="Genomic_DNA"/>
</dbReference>
<evidence type="ECO:0000313" key="2">
    <source>
        <dbReference type="Proteomes" id="UP000886804"/>
    </source>
</evidence>
<organism evidence="1 2">
    <name type="scientific">Candidatus Enterocloster faecavium</name>
    <dbReference type="NCBI Taxonomy" id="2838560"/>
    <lineage>
        <taxon>Bacteria</taxon>
        <taxon>Bacillati</taxon>
        <taxon>Bacillota</taxon>
        <taxon>Clostridia</taxon>
        <taxon>Lachnospirales</taxon>
        <taxon>Lachnospiraceae</taxon>
        <taxon>Enterocloster</taxon>
    </lineage>
</organism>
<comment type="caution">
    <text evidence="1">The sequence shown here is derived from an EMBL/GenBank/DDBJ whole genome shotgun (WGS) entry which is preliminary data.</text>
</comment>
<accession>A0A9D2RKE2</accession>
<reference evidence="1" key="2">
    <citation type="submission" date="2021-04" db="EMBL/GenBank/DDBJ databases">
        <authorList>
            <person name="Gilroy R."/>
        </authorList>
    </citation>
    <scope>NUCLEOTIDE SEQUENCE</scope>
    <source>
        <strain evidence="1">CHK188-4685</strain>
    </source>
</reference>
<dbReference type="AlphaFoldDB" id="A0A9D2RKE2"/>
<gene>
    <name evidence="1" type="ORF">H9716_01775</name>
</gene>
<proteinExistence type="predicted"/>
<reference evidence="1" key="1">
    <citation type="journal article" date="2021" name="PeerJ">
        <title>Extensive microbial diversity within the chicken gut microbiome revealed by metagenomics and culture.</title>
        <authorList>
            <person name="Gilroy R."/>
            <person name="Ravi A."/>
            <person name="Getino M."/>
            <person name="Pursley I."/>
            <person name="Horton D.L."/>
            <person name="Alikhan N.F."/>
            <person name="Baker D."/>
            <person name="Gharbi K."/>
            <person name="Hall N."/>
            <person name="Watson M."/>
            <person name="Adriaenssens E.M."/>
            <person name="Foster-Nyarko E."/>
            <person name="Jarju S."/>
            <person name="Secka A."/>
            <person name="Antonio M."/>
            <person name="Oren A."/>
            <person name="Chaudhuri R.R."/>
            <person name="La Ragione R."/>
            <person name="Hildebrand F."/>
            <person name="Pallen M.J."/>
        </authorList>
    </citation>
    <scope>NUCLEOTIDE SEQUENCE</scope>
    <source>
        <strain evidence="1">CHK188-4685</strain>
    </source>
</reference>
<evidence type="ECO:0000313" key="1">
    <source>
        <dbReference type="EMBL" id="HJB06576.1"/>
    </source>
</evidence>
<name>A0A9D2RKE2_9FIRM</name>